<dbReference type="AlphaFoldDB" id="A0A037ZGE7"/>
<comment type="caution">
    <text evidence="6">The sequence shown here is derived from an EMBL/GenBank/DDBJ whole genome shotgun (WGS) entry which is preliminary data.</text>
</comment>
<evidence type="ECO:0000313" key="7">
    <source>
        <dbReference type="Proteomes" id="UP000026249"/>
    </source>
</evidence>
<dbReference type="InterPro" id="IPR003825">
    <property type="entry name" value="Colicin-V_CvpA"/>
</dbReference>
<keyword evidence="7" id="KW-1185">Reference proteome</keyword>
<feature type="transmembrane region" description="Helical" evidence="5">
    <location>
        <begin position="110"/>
        <end position="133"/>
    </location>
</feature>
<feature type="transmembrane region" description="Helical" evidence="5">
    <location>
        <begin position="6"/>
        <end position="23"/>
    </location>
</feature>
<keyword evidence="2 5" id="KW-0812">Transmembrane</keyword>
<dbReference type="EMBL" id="JFKE01000004">
    <property type="protein sequence ID" value="KAJ55520.1"/>
    <property type="molecule type" value="Genomic_DNA"/>
</dbReference>
<dbReference type="GO" id="GO:0016020">
    <property type="term" value="C:membrane"/>
    <property type="evidence" value="ECO:0007669"/>
    <property type="project" value="UniProtKB-SubCell"/>
</dbReference>
<protein>
    <submittedName>
        <fullName evidence="6">Colicin V production CvpA</fullName>
    </submittedName>
</protein>
<reference evidence="6 7" key="1">
    <citation type="submission" date="2014-03" db="EMBL/GenBank/DDBJ databases">
        <title>Draft Genome Sequence of Actibacterium mucosum KCTC 23349, a Marine Alphaproteobacterium with Complex Ionic Requirements Isolated from Mediterranean Seawater at Malvarrosa Beach, Valencia, Spain.</title>
        <authorList>
            <person name="Arahal D.R."/>
            <person name="Shao Z."/>
            <person name="Lai Q."/>
            <person name="Pujalte M.J."/>
        </authorList>
    </citation>
    <scope>NUCLEOTIDE SEQUENCE [LARGE SCALE GENOMIC DNA]</scope>
    <source>
        <strain evidence="6 7">KCTC 23349</strain>
    </source>
</reference>
<organism evidence="6 7">
    <name type="scientific">Actibacterium mucosum KCTC 23349</name>
    <dbReference type="NCBI Taxonomy" id="1454373"/>
    <lineage>
        <taxon>Bacteria</taxon>
        <taxon>Pseudomonadati</taxon>
        <taxon>Pseudomonadota</taxon>
        <taxon>Alphaproteobacteria</taxon>
        <taxon>Rhodobacterales</taxon>
        <taxon>Roseobacteraceae</taxon>
        <taxon>Actibacterium</taxon>
    </lineage>
</organism>
<accession>A0A037ZGE7</accession>
<comment type="subcellular location">
    <subcellularLocation>
        <location evidence="1">Membrane</location>
        <topology evidence="1">Multi-pass membrane protein</topology>
    </subcellularLocation>
</comment>
<feature type="transmembrane region" description="Helical" evidence="5">
    <location>
        <begin position="70"/>
        <end position="98"/>
    </location>
</feature>
<keyword evidence="3 5" id="KW-1133">Transmembrane helix</keyword>
<dbReference type="InterPro" id="IPR052719">
    <property type="entry name" value="CvpA-like"/>
</dbReference>
<evidence type="ECO:0000256" key="1">
    <source>
        <dbReference type="ARBA" id="ARBA00004141"/>
    </source>
</evidence>
<dbReference type="STRING" id="1454373.ACMU_12565"/>
<keyword evidence="4 5" id="KW-0472">Membrane</keyword>
<dbReference type="OrthoDB" id="9806894at2"/>
<dbReference type="GO" id="GO:0009403">
    <property type="term" value="P:toxin biosynthetic process"/>
    <property type="evidence" value="ECO:0007669"/>
    <property type="project" value="InterPro"/>
</dbReference>
<evidence type="ECO:0000313" key="6">
    <source>
        <dbReference type="EMBL" id="KAJ55520.1"/>
    </source>
</evidence>
<evidence type="ECO:0000256" key="4">
    <source>
        <dbReference type="ARBA" id="ARBA00023136"/>
    </source>
</evidence>
<evidence type="ECO:0000256" key="2">
    <source>
        <dbReference type="ARBA" id="ARBA00022692"/>
    </source>
</evidence>
<proteinExistence type="predicted"/>
<feature type="transmembrane region" description="Helical" evidence="5">
    <location>
        <begin position="30"/>
        <end position="50"/>
    </location>
</feature>
<dbReference type="PANTHER" id="PTHR36926">
    <property type="entry name" value="COLICIN V PRODUCTION PROTEIN"/>
    <property type="match status" value="1"/>
</dbReference>
<name>A0A037ZGE7_9RHOB</name>
<dbReference type="PANTHER" id="PTHR36926:SF1">
    <property type="entry name" value="COLICIN V PRODUCTION PROTEIN"/>
    <property type="match status" value="1"/>
</dbReference>
<evidence type="ECO:0000256" key="3">
    <source>
        <dbReference type="ARBA" id="ARBA00022989"/>
    </source>
</evidence>
<sequence>MDFTVVDAIVAVIIVLSAILAYSRGLVREALAILGWVAAAIAAYIFAPQAEPLIRQVPFVGDFLVDSCEISLIAAFAAVFAVGLVVVSIFTPLFASAVQRSALGGIDQALGFLFGAARGVLLVAVAFFVYSAVITTEPFPQVENSQSAKIFNELTAKIAERDPQQAVGWLTGYYEDLVGQCNAPTE</sequence>
<dbReference type="Pfam" id="PF02674">
    <property type="entry name" value="Colicin_V"/>
    <property type="match status" value="1"/>
</dbReference>
<dbReference type="RefSeq" id="WP_035259360.1">
    <property type="nucleotide sequence ID" value="NZ_JFKE01000004.1"/>
</dbReference>
<gene>
    <name evidence="6" type="ORF">ACMU_12565</name>
</gene>
<evidence type="ECO:0000256" key="5">
    <source>
        <dbReference type="SAM" id="Phobius"/>
    </source>
</evidence>
<dbReference type="Proteomes" id="UP000026249">
    <property type="component" value="Unassembled WGS sequence"/>
</dbReference>